<evidence type="ECO:0000256" key="4">
    <source>
        <dbReference type="ARBA" id="ARBA00022840"/>
    </source>
</evidence>
<feature type="transmembrane region" description="Helical" evidence="7">
    <location>
        <begin position="21"/>
        <end position="43"/>
    </location>
</feature>
<dbReference type="EMBL" id="JAHESE010000006">
    <property type="protein sequence ID" value="MBT1708380.1"/>
    <property type="molecule type" value="Genomic_DNA"/>
</dbReference>
<evidence type="ECO:0000256" key="7">
    <source>
        <dbReference type="SAM" id="Phobius"/>
    </source>
</evidence>
<feature type="domain" description="ABC transporter" evidence="8">
    <location>
        <begin position="342"/>
        <end position="581"/>
    </location>
</feature>
<dbReference type="CDD" id="cd07346">
    <property type="entry name" value="ABC_6TM_exporters"/>
    <property type="match status" value="1"/>
</dbReference>
<comment type="caution">
    <text evidence="10">The sequence shown here is derived from an EMBL/GenBank/DDBJ whole genome shotgun (WGS) entry which is preliminary data.</text>
</comment>
<keyword evidence="5 7" id="KW-1133">Transmembrane helix</keyword>
<dbReference type="GO" id="GO:0016887">
    <property type="term" value="F:ATP hydrolysis activity"/>
    <property type="evidence" value="ECO:0007669"/>
    <property type="project" value="InterPro"/>
</dbReference>
<organism evidence="10 11">
    <name type="scientific">Dawidia cretensis</name>
    <dbReference type="NCBI Taxonomy" id="2782350"/>
    <lineage>
        <taxon>Bacteria</taxon>
        <taxon>Pseudomonadati</taxon>
        <taxon>Bacteroidota</taxon>
        <taxon>Cytophagia</taxon>
        <taxon>Cytophagales</taxon>
        <taxon>Chryseotaleaceae</taxon>
        <taxon>Dawidia</taxon>
    </lineage>
</organism>
<dbReference type="InterPro" id="IPR039421">
    <property type="entry name" value="Type_1_exporter"/>
</dbReference>
<evidence type="ECO:0000256" key="3">
    <source>
        <dbReference type="ARBA" id="ARBA00022741"/>
    </source>
</evidence>
<evidence type="ECO:0000256" key="6">
    <source>
        <dbReference type="ARBA" id="ARBA00023136"/>
    </source>
</evidence>
<dbReference type="InterPro" id="IPR017871">
    <property type="entry name" value="ABC_transporter-like_CS"/>
</dbReference>
<dbReference type="GO" id="GO:0005886">
    <property type="term" value="C:plasma membrane"/>
    <property type="evidence" value="ECO:0007669"/>
    <property type="project" value="UniProtKB-SubCell"/>
</dbReference>
<dbReference type="InterPro" id="IPR011527">
    <property type="entry name" value="ABC1_TM_dom"/>
</dbReference>
<evidence type="ECO:0000256" key="2">
    <source>
        <dbReference type="ARBA" id="ARBA00022692"/>
    </source>
</evidence>
<gene>
    <name evidence="10" type="ORF">KK062_09100</name>
</gene>
<dbReference type="SUPFAM" id="SSF90123">
    <property type="entry name" value="ABC transporter transmembrane region"/>
    <property type="match status" value="1"/>
</dbReference>
<feature type="transmembrane region" description="Helical" evidence="7">
    <location>
        <begin position="249"/>
        <end position="268"/>
    </location>
</feature>
<evidence type="ECO:0000313" key="11">
    <source>
        <dbReference type="Proteomes" id="UP001319080"/>
    </source>
</evidence>
<proteinExistence type="predicted"/>
<feature type="transmembrane region" description="Helical" evidence="7">
    <location>
        <begin position="63"/>
        <end position="79"/>
    </location>
</feature>
<keyword evidence="11" id="KW-1185">Reference proteome</keyword>
<dbReference type="GO" id="GO:0015421">
    <property type="term" value="F:ABC-type oligopeptide transporter activity"/>
    <property type="evidence" value="ECO:0007669"/>
    <property type="project" value="TreeGrafter"/>
</dbReference>
<accession>A0AAP2DVJ3</accession>
<dbReference type="PANTHER" id="PTHR43394">
    <property type="entry name" value="ATP-DEPENDENT PERMEASE MDL1, MITOCHONDRIAL"/>
    <property type="match status" value="1"/>
</dbReference>
<sequence length="600" mass="67895">MKNPYFSLLAKAWKYARKERGRFALIYGLFVLANITIAMNPLFYGWFIDSLQQQGADILKQGWIYALGFLGLRLLEWAFHGPARVMERKLAFNLSTNFIDELYHKVLHLPVKWHQDNHSGSTISRLRKAHEGLRDFFQHGFIYFYSFGKFFFSFAAMLYFSPLFGTIGVLIGVLTIFIIVKFDKPYLQTLRETNSREHEVSSTLFDSLSNIVTVITLRLEKSMQHSFMQKVAAVFPPFRRNVIINEWKWFVAQMMVGLIYATITVGYLYQHWHAGQPFLIGGLVVLLGYVNQFTSVFNDIAAQYTQIIKYHSDVQNVADIERAWDEKHTPEESTLPAQWNEINIQQLSFTRDNDQSLGRATGLDNVHLRIPRGKRIALIGESGSGKSTLLATLRGLYTPAPGVQTVIDQTEPVPFSSLGGTVTLFPQDPEIFENTIRYNITLGLPFSEEDVMAACEAAQFADVVRTLPHGLETNIQEKGVNLSGGQKQRLALARGILAARSSSIILMDEPTSSVDPRTEKRIYSALFNTMQDKAVISSLHRLHLLTEFDYIYILRNGAVIEEGTFEELKRSSLVFNELWAHQATTVDPAAPAVDEISAAG</sequence>
<dbReference type="Pfam" id="PF00005">
    <property type="entry name" value="ABC_tran"/>
    <property type="match status" value="1"/>
</dbReference>
<dbReference type="SMART" id="SM00382">
    <property type="entry name" value="AAA"/>
    <property type="match status" value="1"/>
</dbReference>
<feature type="transmembrane region" description="Helical" evidence="7">
    <location>
        <begin position="136"/>
        <end position="157"/>
    </location>
</feature>
<dbReference type="Gene3D" id="1.20.1560.10">
    <property type="entry name" value="ABC transporter type 1, transmembrane domain"/>
    <property type="match status" value="1"/>
</dbReference>
<keyword evidence="6 7" id="KW-0472">Membrane</keyword>
<evidence type="ECO:0000256" key="1">
    <source>
        <dbReference type="ARBA" id="ARBA00004651"/>
    </source>
</evidence>
<keyword evidence="2 7" id="KW-0812">Transmembrane</keyword>
<evidence type="ECO:0000259" key="8">
    <source>
        <dbReference type="PROSITE" id="PS50893"/>
    </source>
</evidence>
<dbReference type="InterPro" id="IPR003593">
    <property type="entry name" value="AAA+_ATPase"/>
</dbReference>
<keyword evidence="4 10" id="KW-0067">ATP-binding</keyword>
<protein>
    <submittedName>
        <fullName evidence="10">ABC transporter ATP-binding protein/permease</fullName>
    </submittedName>
</protein>
<feature type="transmembrane region" description="Helical" evidence="7">
    <location>
        <begin position="163"/>
        <end position="182"/>
    </location>
</feature>
<feature type="transmembrane region" description="Helical" evidence="7">
    <location>
        <begin position="274"/>
        <end position="290"/>
    </location>
</feature>
<dbReference type="Pfam" id="PF00664">
    <property type="entry name" value="ABC_membrane"/>
    <property type="match status" value="1"/>
</dbReference>
<dbReference type="GO" id="GO:0005524">
    <property type="term" value="F:ATP binding"/>
    <property type="evidence" value="ECO:0007669"/>
    <property type="project" value="UniProtKB-KW"/>
</dbReference>
<dbReference type="InterPro" id="IPR027417">
    <property type="entry name" value="P-loop_NTPase"/>
</dbReference>
<evidence type="ECO:0000259" key="9">
    <source>
        <dbReference type="PROSITE" id="PS50929"/>
    </source>
</evidence>
<comment type="subcellular location">
    <subcellularLocation>
        <location evidence="1">Cell membrane</location>
        <topology evidence="1">Multi-pass membrane protein</topology>
    </subcellularLocation>
</comment>
<dbReference type="PROSITE" id="PS50893">
    <property type="entry name" value="ABC_TRANSPORTER_2"/>
    <property type="match status" value="1"/>
</dbReference>
<dbReference type="RefSeq" id="WP_254083972.1">
    <property type="nucleotide sequence ID" value="NZ_JAHESE010000006.1"/>
</dbReference>
<name>A0AAP2DVJ3_9BACT</name>
<dbReference type="PROSITE" id="PS00211">
    <property type="entry name" value="ABC_TRANSPORTER_1"/>
    <property type="match status" value="1"/>
</dbReference>
<keyword evidence="3" id="KW-0547">Nucleotide-binding</keyword>
<dbReference type="SUPFAM" id="SSF52540">
    <property type="entry name" value="P-loop containing nucleoside triphosphate hydrolases"/>
    <property type="match status" value="1"/>
</dbReference>
<dbReference type="PROSITE" id="PS50929">
    <property type="entry name" value="ABC_TM1F"/>
    <property type="match status" value="1"/>
</dbReference>
<dbReference type="AlphaFoldDB" id="A0AAP2DVJ3"/>
<dbReference type="InterPro" id="IPR003439">
    <property type="entry name" value="ABC_transporter-like_ATP-bd"/>
</dbReference>
<evidence type="ECO:0000313" key="10">
    <source>
        <dbReference type="EMBL" id="MBT1708380.1"/>
    </source>
</evidence>
<dbReference type="PANTHER" id="PTHR43394:SF1">
    <property type="entry name" value="ATP-BINDING CASSETTE SUB-FAMILY B MEMBER 10, MITOCHONDRIAL"/>
    <property type="match status" value="1"/>
</dbReference>
<evidence type="ECO:0000256" key="5">
    <source>
        <dbReference type="ARBA" id="ARBA00022989"/>
    </source>
</evidence>
<dbReference type="Proteomes" id="UP001319080">
    <property type="component" value="Unassembled WGS sequence"/>
</dbReference>
<dbReference type="InterPro" id="IPR036640">
    <property type="entry name" value="ABC1_TM_sf"/>
</dbReference>
<reference evidence="10 11" key="1">
    <citation type="submission" date="2021-05" db="EMBL/GenBank/DDBJ databases">
        <title>A Polyphasic approach of four new species of the genus Ohtaekwangia: Ohtaekwangia histidinii sp. nov., Ohtaekwangia cretensis sp. nov., Ohtaekwangia indiensis sp. nov., Ohtaekwangia reichenbachii sp. nov. from diverse environment.</title>
        <authorList>
            <person name="Octaviana S."/>
        </authorList>
    </citation>
    <scope>NUCLEOTIDE SEQUENCE [LARGE SCALE GENOMIC DNA]</scope>
    <source>
        <strain evidence="10 11">PWU5</strain>
    </source>
</reference>
<dbReference type="Gene3D" id="3.40.50.300">
    <property type="entry name" value="P-loop containing nucleotide triphosphate hydrolases"/>
    <property type="match status" value="1"/>
</dbReference>
<feature type="domain" description="ABC transmembrane type-1" evidence="9">
    <location>
        <begin position="29"/>
        <end position="309"/>
    </location>
</feature>